<evidence type="ECO:0000313" key="2">
    <source>
        <dbReference type="Proteomes" id="UP001153332"/>
    </source>
</evidence>
<evidence type="ECO:0000313" key="1">
    <source>
        <dbReference type="EMBL" id="KAJ8126794.1"/>
    </source>
</evidence>
<gene>
    <name evidence="1" type="ORF">O1611_g6845</name>
</gene>
<dbReference type="Proteomes" id="UP001153332">
    <property type="component" value="Unassembled WGS sequence"/>
</dbReference>
<protein>
    <submittedName>
        <fullName evidence="1">Uncharacterized protein</fullName>
    </submittedName>
</protein>
<dbReference type="EMBL" id="JAPUUL010001694">
    <property type="protein sequence ID" value="KAJ8126794.1"/>
    <property type="molecule type" value="Genomic_DNA"/>
</dbReference>
<reference evidence="1" key="1">
    <citation type="submission" date="2022-12" db="EMBL/GenBank/DDBJ databases">
        <title>Genome Sequence of Lasiodiplodia mahajangana.</title>
        <authorList>
            <person name="Buettner E."/>
        </authorList>
    </citation>
    <scope>NUCLEOTIDE SEQUENCE</scope>
    <source>
        <strain evidence="1">VT137</strain>
    </source>
</reference>
<comment type="caution">
    <text evidence="1">The sequence shown here is derived from an EMBL/GenBank/DDBJ whole genome shotgun (WGS) entry which is preliminary data.</text>
</comment>
<name>A0ACC2JHE8_9PEZI</name>
<sequence length="263" mass="29443">MSSNNDNAMTRFLFAILRQKNLKDIDWNQVAHDPILAQEITNGHAARMRYSRFRTAMLGLEPTKRNRTSPPKSRVTKSKKDSKSKKDGSTKSESPAPGSPATTSPEPPQPISQTIKQENAPYTYNNRLTPALSPSPASMPPTTVPSNGVIQHRFLTPCSDTDAYPTPQMMAHSPTSDMIHSQNSFDFHPAPCPDHIDPTWTHGTSYFAAAYPYEDYTTAACDHQHLQHTLHSQCPLGLPSQSIEAEMEHIDADVKREEWNRYD</sequence>
<organism evidence="1 2">
    <name type="scientific">Lasiodiplodia mahajangana</name>
    <dbReference type="NCBI Taxonomy" id="1108764"/>
    <lineage>
        <taxon>Eukaryota</taxon>
        <taxon>Fungi</taxon>
        <taxon>Dikarya</taxon>
        <taxon>Ascomycota</taxon>
        <taxon>Pezizomycotina</taxon>
        <taxon>Dothideomycetes</taxon>
        <taxon>Dothideomycetes incertae sedis</taxon>
        <taxon>Botryosphaeriales</taxon>
        <taxon>Botryosphaeriaceae</taxon>
        <taxon>Lasiodiplodia</taxon>
    </lineage>
</organism>
<accession>A0ACC2JHE8</accession>
<keyword evidence="2" id="KW-1185">Reference proteome</keyword>
<proteinExistence type="predicted"/>